<organism evidence="1 3">
    <name type="scientific">Candidatus Phytoplasma oryzae</name>
    <dbReference type="NCBI Taxonomy" id="203274"/>
    <lineage>
        <taxon>Bacteria</taxon>
        <taxon>Bacillati</taxon>
        <taxon>Mycoplasmatota</taxon>
        <taxon>Mollicutes</taxon>
        <taxon>Acholeplasmatales</taxon>
        <taxon>Acholeplasmataceae</taxon>
        <taxon>Candidatus Phytoplasma</taxon>
        <taxon>16SrXI (Rice yellow dwarf group)</taxon>
    </lineage>
</organism>
<dbReference type="PATRIC" id="fig|203274.3.peg.196"/>
<accession>A0A139JQ27</accession>
<evidence type="ECO:0000313" key="2">
    <source>
        <dbReference type="EMBL" id="RAM57688.1"/>
    </source>
</evidence>
<protein>
    <submittedName>
        <fullName evidence="1">Uncharacterized protein</fullName>
    </submittedName>
</protein>
<dbReference type="RefSeq" id="WP_066540665.1">
    <property type="nucleotide sequence ID" value="NZ_JHUK01000004.1"/>
</dbReference>
<evidence type="ECO:0000313" key="1">
    <source>
        <dbReference type="EMBL" id="KXT29081.1"/>
    </source>
</evidence>
<evidence type="ECO:0000313" key="3">
    <source>
        <dbReference type="Proteomes" id="UP000070069"/>
    </source>
</evidence>
<dbReference type="Proteomes" id="UP000070069">
    <property type="component" value="Unassembled WGS sequence"/>
</dbReference>
<dbReference type="EMBL" id="JHUK01000004">
    <property type="protein sequence ID" value="RAM57688.1"/>
    <property type="molecule type" value="Genomic_DNA"/>
</dbReference>
<dbReference type="AlphaFoldDB" id="A0A139JQ27"/>
<sequence>MKLIKFYKIHKIIFCIFLFIFVFFPKFLFASSDSTKINDETTYKKLVFNGENGKIEQKTFFYKYGSKSSYLSRKEYLRNYHKKRNSFKKKEKEKISEVTKSFFTEEIYMSTEEQSYRDSKTLPLLK</sequence>
<dbReference type="Proteomes" id="UP000249343">
    <property type="component" value="Unassembled WGS sequence"/>
</dbReference>
<dbReference type="EMBL" id="LTBM01000017">
    <property type="protein sequence ID" value="KXT29081.1"/>
    <property type="molecule type" value="Genomic_DNA"/>
</dbReference>
<gene>
    <name evidence="1" type="ORF">AXA84_0399</name>
    <name evidence="2" type="ORF">DH96_01895</name>
</gene>
<name>A0A139JQ27_9MOLU</name>
<evidence type="ECO:0000313" key="4">
    <source>
        <dbReference type="Proteomes" id="UP000249343"/>
    </source>
</evidence>
<proteinExistence type="predicted"/>
<keyword evidence="4" id="KW-1185">Reference proteome</keyword>
<reference evidence="1 3" key="2">
    <citation type="submission" date="2016-02" db="EMBL/GenBank/DDBJ databases">
        <title>A draft genome sequence of Candidatus Phytoplasma oryzae strain Mbita1, the causative agent of Napier Grass stunt disease in Kenya.</title>
        <authorList>
            <person name="Fischer A."/>
            <person name="Santa-Cruz I."/>
            <person name="Wambua L."/>
            <person name="Olds C."/>
            <person name="Midega C."/>
            <person name="Dickinson M."/>
            <person name="Kawicha P."/>
            <person name="Khan Z."/>
            <person name="Masiga D."/>
            <person name="Jores J."/>
            <person name="Bernd S."/>
        </authorList>
    </citation>
    <scope>NUCLEOTIDE SEQUENCE [LARGE SCALE GENOMIC DNA]</scope>
    <source>
        <strain evidence="1">Mbita1</strain>
    </source>
</reference>
<dbReference type="OrthoDB" id="10015671at2"/>
<comment type="caution">
    <text evidence="1">The sequence shown here is derived from an EMBL/GenBank/DDBJ whole genome shotgun (WGS) entry which is preliminary data.</text>
</comment>
<reference evidence="2 4" key="1">
    <citation type="submission" date="2014-04" db="EMBL/GenBank/DDBJ databases">
        <title>Genome study of Napier grass stunt phytoplasma.</title>
        <authorList>
            <person name="Kawicha P."/>
            <person name="Dickinson M."/>
            <person name="Hodgetts J."/>
        </authorList>
    </citation>
    <scope>NUCLEOTIDE SEQUENCE [LARGE SCALE GENOMIC DNA]</scope>
    <source>
        <strain evidence="2 4">NGS-S10</strain>
    </source>
</reference>